<dbReference type="GO" id="GO:0016853">
    <property type="term" value="F:isomerase activity"/>
    <property type="evidence" value="ECO:0007669"/>
    <property type="project" value="UniProtKB-KW"/>
</dbReference>
<dbReference type="RefSeq" id="WP_253837563.1">
    <property type="nucleotide sequence ID" value="NZ_JAMTCS010000010.1"/>
</dbReference>
<keyword evidence="2" id="KW-0413">Isomerase</keyword>
<dbReference type="Proteomes" id="UP001139493">
    <property type="component" value="Unassembled WGS sequence"/>
</dbReference>
<sequence length="230" mass="25119">MAGESFGSAARKLVVDVWSDVVCPFCYMGETLLDQALEKFPHSSHVTVRYHSFLLAPEMAEGDAPISPADHIATKHGMSRAQALKVLEGVTERAARLGLEYRLDRAQGVSTRTAHQLSHFAAAQGKQREMIRRLFRAYFTEGALLSDHQVLADLAAEVGLDRASALAALDSGEFVDAVQADLRQAREYGINGVPFFVFAGKYAVSGAQPVEQLLRVLDTSWNETQAVATR</sequence>
<dbReference type="EMBL" id="JAMTCS010000010">
    <property type="protein sequence ID" value="MCP2266055.1"/>
    <property type="molecule type" value="Genomic_DNA"/>
</dbReference>
<dbReference type="AlphaFoldDB" id="A0A9X2JVY2"/>
<feature type="domain" description="DSBA-like thioredoxin" evidence="1">
    <location>
        <begin position="14"/>
        <end position="217"/>
    </location>
</feature>
<organism evidence="2 3">
    <name type="scientific">Promicromonospora thailandica</name>
    <dbReference type="NCBI Taxonomy" id="765201"/>
    <lineage>
        <taxon>Bacteria</taxon>
        <taxon>Bacillati</taxon>
        <taxon>Actinomycetota</taxon>
        <taxon>Actinomycetes</taxon>
        <taxon>Micrococcales</taxon>
        <taxon>Promicromonosporaceae</taxon>
        <taxon>Promicromonospora</taxon>
    </lineage>
</organism>
<comment type="caution">
    <text evidence="2">The sequence shown here is derived from an EMBL/GenBank/DDBJ whole genome shotgun (WGS) entry which is preliminary data.</text>
</comment>
<dbReference type="PANTHER" id="PTHR13887">
    <property type="entry name" value="GLUTATHIONE S-TRANSFERASE KAPPA"/>
    <property type="match status" value="1"/>
</dbReference>
<dbReference type="Pfam" id="PF01323">
    <property type="entry name" value="DSBA"/>
    <property type="match status" value="1"/>
</dbReference>
<evidence type="ECO:0000259" key="1">
    <source>
        <dbReference type="Pfam" id="PF01323"/>
    </source>
</evidence>
<evidence type="ECO:0000313" key="3">
    <source>
        <dbReference type="Proteomes" id="UP001139493"/>
    </source>
</evidence>
<dbReference type="Gene3D" id="3.40.30.10">
    <property type="entry name" value="Glutaredoxin"/>
    <property type="match status" value="1"/>
</dbReference>
<name>A0A9X2JVY2_9MICO</name>
<proteinExistence type="predicted"/>
<dbReference type="InterPro" id="IPR036249">
    <property type="entry name" value="Thioredoxin-like_sf"/>
</dbReference>
<dbReference type="InterPro" id="IPR001853">
    <property type="entry name" value="DSBA-like_thioredoxin_dom"/>
</dbReference>
<keyword evidence="3" id="KW-1185">Reference proteome</keyword>
<protein>
    <submittedName>
        <fullName evidence="2">Dithiol-disulfide isomerase, DsbA family</fullName>
    </submittedName>
</protein>
<dbReference type="PANTHER" id="PTHR13887:SF41">
    <property type="entry name" value="THIOREDOXIN SUPERFAMILY PROTEIN"/>
    <property type="match status" value="1"/>
</dbReference>
<evidence type="ECO:0000313" key="2">
    <source>
        <dbReference type="EMBL" id="MCP2266055.1"/>
    </source>
</evidence>
<accession>A0A9X2JVY2</accession>
<reference evidence="2" key="1">
    <citation type="submission" date="2022-06" db="EMBL/GenBank/DDBJ databases">
        <title>Genomic Encyclopedia of Archaeal and Bacterial Type Strains, Phase II (KMG-II): from individual species to whole genera.</title>
        <authorList>
            <person name="Goeker M."/>
        </authorList>
    </citation>
    <scope>NUCLEOTIDE SEQUENCE</scope>
    <source>
        <strain evidence="2">DSM 26652</strain>
    </source>
</reference>
<dbReference type="GO" id="GO:0016491">
    <property type="term" value="F:oxidoreductase activity"/>
    <property type="evidence" value="ECO:0007669"/>
    <property type="project" value="InterPro"/>
</dbReference>
<dbReference type="CDD" id="cd03024">
    <property type="entry name" value="DsbA_FrnE"/>
    <property type="match status" value="1"/>
</dbReference>
<gene>
    <name evidence="2" type="ORF">APR03_003420</name>
</gene>
<dbReference type="SUPFAM" id="SSF52833">
    <property type="entry name" value="Thioredoxin-like"/>
    <property type="match status" value="1"/>
</dbReference>